<dbReference type="GO" id="GO:0016491">
    <property type="term" value="F:oxidoreductase activity"/>
    <property type="evidence" value="ECO:0007669"/>
    <property type="project" value="UniProtKB-KW"/>
</dbReference>
<dbReference type="PROSITE" id="PS51387">
    <property type="entry name" value="FAD_PCMH"/>
    <property type="match status" value="1"/>
</dbReference>
<organism evidence="4 5">
    <name type="scientific">Clathrus columnatus</name>
    <dbReference type="NCBI Taxonomy" id="1419009"/>
    <lineage>
        <taxon>Eukaryota</taxon>
        <taxon>Fungi</taxon>
        <taxon>Dikarya</taxon>
        <taxon>Basidiomycota</taxon>
        <taxon>Agaricomycotina</taxon>
        <taxon>Agaricomycetes</taxon>
        <taxon>Phallomycetidae</taxon>
        <taxon>Phallales</taxon>
        <taxon>Clathraceae</taxon>
        <taxon>Clathrus</taxon>
    </lineage>
</organism>
<evidence type="ECO:0000313" key="5">
    <source>
        <dbReference type="Proteomes" id="UP001050691"/>
    </source>
</evidence>
<dbReference type="Proteomes" id="UP001050691">
    <property type="component" value="Unassembled WGS sequence"/>
</dbReference>
<sequence length="566" mass="61790">MWRIFQVVFYPFLFNPFSIQPQPPQPHHCKTVLDNTNSLNEAELHNFNRSIDGRLLKIIPSGQFCKTRPDGCSDTEWFSGEFRKNIPGSMLQINWEQDYSSDPPSLCFRNSTTCGQGNVSVFGVNATTIEHIQAGILFANRHNLKVTIKASGHDYLGRSTAKGSFLIWTRYLQNVTFHDSFQVEGNDLGSAVTVGSGVELHTLYLLTKGKGKIFVGGTAAGVVASGGYVQGAGHSALSPTFGLAADNALQFEIVIADGSFLTVNSASHSDLFWALRGGGAGSWGVIISTTFRTFPTFSGVLHSMNLITNDSTQAGRLAELHARHIFEWDSFKVGQYFFSTSTPPAINWQIATVFPNATTEDANAAMKSFIGGAQSLGLTPNISVQLVNVNDALGAITSDLGGVSVILGSRLIPADVYRNNPMGIGRTYTELYDSGVHGVLGHLVAGGQVSENQNIHSAINPKWRTAKTHVVIVRVWNDSTPIEEIEQIRQDMTRNQVPILATLAGENSGAYSNEADVREPNFQMTFFGPNYSKLLSIKRKYDPYRMFIVPAGVGSEYSDLEEICEL</sequence>
<feature type="domain" description="FAD-binding PCMH-type" evidence="3">
    <location>
        <begin position="114"/>
        <end position="296"/>
    </location>
</feature>
<dbReference type="Gene3D" id="3.40.462.20">
    <property type="match status" value="1"/>
</dbReference>
<dbReference type="InterPro" id="IPR050432">
    <property type="entry name" value="FAD-linked_Oxidoreductases_BP"/>
</dbReference>
<dbReference type="SUPFAM" id="SSF56176">
    <property type="entry name" value="FAD-binding/transporter-associated domain-like"/>
    <property type="match status" value="1"/>
</dbReference>
<dbReference type="Pfam" id="PF08031">
    <property type="entry name" value="BBE"/>
    <property type="match status" value="1"/>
</dbReference>
<evidence type="ECO:0000313" key="4">
    <source>
        <dbReference type="EMBL" id="GJJ13765.1"/>
    </source>
</evidence>
<keyword evidence="5" id="KW-1185">Reference proteome</keyword>
<dbReference type="Gene3D" id="3.30.465.10">
    <property type="match status" value="2"/>
</dbReference>
<dbReference type="GO" id="GO:0071949">
    <property type="term" value="F:FAD binding"/>
    <property type="evidence" value="ECO:0007669"/>
    <property type="project" value="InterPro"/>
</dbReference>
<evidence type="ECO:0000259" key="3">
    <source>
        <dbReference type="PROSITE" id="PS51387"/>
    </source>
</evidence>
<dbReference type="EMBL" id="BPWL01000009">
    <property type="protein sequence ID" value="GJJ13765.1"/>
    <property type="molecule type" value="Genomic_DNA"/>
</dbReference>
<dbReference type="InterPro" id="IPR012951">
    <property type="entry name" value="BBE"/>
</dbReference>
<dbReference type="InterPro" id="IPR036318">
    <property type="entry name" value="FAD-bd_PCMH-like_sf"/>
</dbReference>
<protein>
    <recommendedName>
        <fullName evidence="3">FAD-binding PCMH-type domain-containing protein</fullName>
    </recommendedName>
</protein>
<dbReference type="InterPro" id="IPR016166">
    <property type="entry name" value="FAD-bd_PCMH"/>
</dbReference>
<name>A0AAV5APD0_9AGAM</name>
<dbReference type="InterPro" id="IPR006094">
    <property type="entry name" value="Oxid_FAD_bind_N"/>
</dbReference>
<dbReference type="Pfam" id="PF01565">
    <property type="entry name" value="FAD_binding_4"/>
    <property type="match status" value="1"/>
</dbReference>
<evidence type="ECO:0000256" key="2">
    <source>
        <dbReference type="ARBA" id="ARBA00023002"/>
    </source>
</evidence>
<gene>
    <name evidence="4" type="ORF">Clacol_008021</name>
</gene>
<dbReference type="InterPro" id="IPR016169">
    <property type="entry name" value="FAD-bd_PCMH_sub2"/>
</dbReference>
<reference evidence="4" key="1">
    <citation type="submission" date="2021-10" db="EMBL/GenBank/DDBJ databases">
        <title>De novo Genome Assembly of Clathrus columnatus (Basidiomycota, Fungi) Using Illumina and Nanopore Sequence Data.</title>
        <authorList>
            <person name="Ogiso-Tanaka E."/>
            <person name="Itagaki H."/>
            <person name="Hosoya T."/>
            <person name="Hosaka K."/>
        </authorList>
    </citation>
    <scope>NUCLEOTIDE SEQUENCE</scope>
    <source>
        <strain evidence="4">MO-923</strain>
    </source>
</reference>
<proteinExistence type="inferred from homology"/>
<dbReference type="PANTHER" id="PTHR13878:SF91">
    <property type="entry name" value="FAD BINDING DOMAIN PROTEIN (AFU_ORTHOLOGUE AFUA_6G12070)-RELATED"/>
    <property type="match status" value="1"/>
</dbReference>
<evidence type="ECO:0000256" key="1">
    <source>
        <dbReference type="ARBA" id="ARBA00005466"/>
    </source>
</evidence>
<dbReference type="PANTHER" id="PTHR13878">
    <property type="entry name" value="GULONOLACTONE OXIDASE"/>
    <property type="match status" value="1"/>
</dbReference>
<keyword evidence="2" id="KW-0560">Oxidoreductase</keyword>
<comment type="similarity">
    <text evidence="1">Belongs to the oxygen-dependent FAD-linked oxidoreductase family.</text>
</comment>
<comment type="caution">
    <text evidence="4">The sequence shown here is derived from an EMBL/GenBank/DDBJ whole genome shotgun (WGS) entry which is preliminary data.</text>
</comment>
<dbReference type="AlphaFoldDB" id="A0AAV5APD0"/>
<accession>A0AAV5APD0</accession>